<dbReference type="Pfam" id="PF00567">
    <property type="entry name" value="TUDOR"/>
    <property type="match status" value="1"/>
</dbReference>
<dbReference type="InterPro" id="IPR004088">
    <property type="entry name" value="KH_dom_type_1"/>
</dbReference>
<evidence type="ECO:0000313" key="8">
    <source>
        <dbReference type="Proteomes" id="UP000663870"/>
    </source>
</evidence>
<dbReference type="Proteomes" id="UP000663854">
    <property type="component" value="Unassembled WGS sequence"/>
</dbReference>
<keyword evidence="8" id="KW-1185">Reference proteome</keyword>
<dbReference type="PROSITE" id="PS50084">
    <property type="entry name" value="KH_TYPE_1"/>
    <property type="match status" value="1"/>
</dbReference>
<dbReference type="SMART" id="SM00322">
    <property type="entry name" value="KH"/>
    <property type="match status" value="1"/>
</dbReference>
<dbReference type="InterPro" id="IPR036612">
    <property type="entry name" value="KH_dom_type_1_sf"/>
</dbReference>
<comment type="caution">
    <text evidence="4">The sequence shown here is derived from an EMBL/GenBank/DDBJ whole genome shotgun (WGS) entry which is preliminary data.</text>
</comment>
<dbReference type="GO" id="GO:0003723">
    <property type="term" value="F:RNA binding"/>
    <property type="evidence" value="ECO:0007669"/>
    <property type="project" value="UniProtKB-UniRule"/>
</dbReference>
<dbReference type="EMBL" id="CAJNOL010000487">
    <property type="protein sequence ID" value="CAF1087203.1"/>
    <property type="molecule type" value="Genomic_DNA"/>
</dbReference>
<proteinExistence type="predicted"/>
<dbReference type="Gene3D" id="2.40.50.90">
    <property type="match status" value="1"/>
</dbReference>
<feature type="compositionally biased region" description="Polar residues" evidence="2">
    <location>
        <begin position="1"/>
        <end position="27"/>
    </location>
</feature>
<sequence length="411" mass="46596">MPSEMNNQNSISKPTVIKQPSPTVSTRQKNKMIDNDNRQQKTNEGNNNHNSNETTPTVDSPSTTSNEKETKEHELIIYEFHFPVELCGRLIGRQGVHVDYIRQMAQVDLVVRDDAVSYEKQVVALHGRRVDVAQAIELIAKRFPPERYPQVTFRPINKKIIVRQRPPECVPIPSSIAQLYLPDGIPTEILVTSVVSCNHIFIQQILHPSYPELSRLDNSMSVFYHHTEMTPLLPRPIQPGIICAAPTQAGWFRALITVYNSNHDMAVIKFLDYGGYLYVHANSLRVLRQDFMIIPFQAVEVYLDNVVPADNQEDFTSESIESVKTTILGSCFKAIVTGYHYDNTPFIQLTKRHGHSRPINVDIQKMINNQQQKLNVNDLTLTNNSNTLSTNQVEQSLLHPSILSSTSNSDN</sequence>
<accession>A0A813ZNZ3</accession>
<dbReference type="InterPro" id="IPR035437">
    <property type="entry name" value="SNase_OB-fold_sf"/>
</dbReference>
<dbReference type="GO" id="GO:0005739">
    <property type="term" value="C:mitochondrion"/>
    <property type="evidence" value="ECO:0007669"/>
    <property type="project" value="UniProtKB-ARBA"/>
</dbReference>
<name>A0A813ZNZ3_9BILA</name>
<evidence type="ECO:0000313" key="4">
    <source>
        <dbReference type="EMBL" id="CAF0901074.1"/>
    </source>
</evidence>
<reference evidence="4" key="1">
    <citation type="submission" date="2021-02" db="EMBL/GenBank/DDBJ databases">
        <authorList>
            <person name="Nowell W R."/>
        </authorList>
    </citation>
    <scope>NUCLEOTIDE SEQUENCE</scope>
</reference>
<gene>
    <name evidence="5" type="ORF">JXQ802_LOCUS18491</name>
    <name evidence="6" type="ORF">JXQ802_LOCUS19172</name>
    <name evidence="4" type="ORF">PYM288_LOCUS9530</name>
</gene>
<dbReference type="Gene3D" id="3.30.1370.10">
    <property type="entry name" value="K Homology domain, type 1"/>
    <property type="match status" value="1"/>
</dbReference>
<dbReference type="InterPro" id="IPR047367">
    <property type="entry name" value="Tudor_AKAP1"/>
</dbReference>
<dbReference type="Proteomes" id="UP000663870">
    <property type="component" value="Unassembled WGS sequence"/>
</dbReference>
<evidence type="ECO:0000256" key="1">
    <source>
        <dbReference type="PROSITE-ProRule" id="PRU00117"/>
    </source>
</evidence>
<feature type="region of interest" description="Disordered" evidence="2">
    <location>
        <begin position="1"/>
        <end position="70"/>
    </location>
</feature>
<feature type="compositionally biased region" description="Low complexity" evidence="2">
    <location>
        <begin position="42"/>
        <end position="65"/>
    </location>
</feature>
<dbReference type="AlphaFoldDB" id="A0A813ZNZ3"/>
<dbReference type="EMBL" id="CAJNOH010000140">
    <property type="protein sequence ID" value="CAF0901074.1"/>
    <property type="molecule type" value="Genomic_DNA"/>
</dbReference>
<dbReference type="Pfam" id="PF00013">
    <property type="entry name" value="KH_1"/>
    <property type="match status" value="1"/>
</dbReference>
<dbReference type="SUPFAM" id="SSF54791">
    <property type="entry name" value="Eukaryotic type KH-domain (KH-domain type I)"/>
    <property type="match status" value="1"/>
</dbReference>
<evidence type="ECO:0000313" key="5">
    <source>
        <dbReference type="EMBL" id="CAF1087203.1"/>
    </source>
</evidence>
<dbReference type="InterPro" id="IPR002999">
    <property type="entry name" value="Tudor"/>
</dbReference>
<dbReference type="InterPro" id="IPR050621">
    <property type="entry name" value="Tudor_domain_containing"/>
</dbReference>
<protein>
    <recommendedName>
        <fullName evidence="3">Tudor domain-containing protein</fullName>
    </recommendedName>
</protein>
<feature type="compositionally biased region" description="Basic and acidic residues" evidence="2">
    <location>
        <begin position="31"/>
        <end position="41"/>
    </location>
</feature>
<dbReference type="Gene3D" id="2.30.30.140">
    <property type="match status" value="1"/>
</dbReference>
<dbReference type="PANTHER" id="PTHR22948:SF65">
    <property type="entry name" value="A-KINASE ANCHORING PROTEIN 1"/>
    <property type="match status" value="1"/>
</dbReference>
<evidence type="ECO:0000313" key="7">
    <source>
        <dbReference type="Proteomes" id="UP000663854"/>
    </source>
</evidence>
<dbReference type="SMART" id="SM00333">
    <property type="entry name" value="TUDOR"/>
    <property type="match status" value="1"/>
</dbReference>
<keyword evidence="1" id="KW-0694">RNA-binding</keyword>
<dbReference type="InterPro" id="IPR004087">
    <property type="entry name" value="KH_dom"/>
</dbReference>
<dbReference type="SUPFAM" id="SSF63748">
    <property type="entry name" value="Tudor/PWWP/MBT"/>
    <property type="match status" value="1"/>
</dbReference>
<evidence type="ECO:0000256" key="2">
    <source>
        <dbReference type="SAM" id="MobiDB-lite"/>
    </source>
</evidence>
<dbReference type="PANTHER" id="PTHR22948">
    <property type="entry name" value="TUDOR DOMAIN CONTAINING PROTEIN"/>
    <property type="match status" value="1"/>
</dbReference>
<dbReference type="EMBL" id="CAJNOL010000519">
    <property type="protein sequence ID" value="CAF1100381.1"/>
    <property type="molecule type" value="Genomic_DNA"/>
</dbReference>
<organism evidence="4 7">
    <name type="scientific">Rotaria sordida</name>
    <dbReference type="NCBI Taxonomy" id="392033"/>
    <lineage>
        <taxon>Eukaryota</taxon>
        <taxon>Metazoa</taxon>
        <taxon>Spiralia</taxon>
        <taxon>Gnathifera</taxon>
        <taxon>Rotifera</taxon>
        <taxon>Eurotatoria</taxon>
        <taxon>Bdelloidea</taxon>
        <taxon>Philodinida</taxon>
        <taxon>Philodinidae</taxon>
        <taxon>Rotaria</taxon>
    </lineage>
</organism>
<dbReference type="PROSITE" id="PS50304">
    <property type="entry name" value="TUDOR"/>
    <property type="match status" value="1"/>
</dbReference>
<dbReference type="CDD" id="cd20407">
    <property type="entry name" value="Tudor_AKAP1"/>
    <property type="match status" value="1"/>
</dbReference>
<evidence type="ECO:0000259" key="3">
    <source>
        <dbReference type="PROSITE" id="PS50304"/>
    </source>
</evidence>
<feature type="domain" description="Tudor" evidence="3">
    <location>
        <begin position="236"/>
        <end position="294"/>
    </location>
</feature>
<evidence type="ECO:0000313" key="6">
    <source>
        <dbReference type="EMBL" id="CAF1100381.1"/>
    </source>
</evidence>